<evidence type="ECO:0000256" key="1">
    <source>
        <dbReference type="ARBA" id="ARBA00005417"/>
    </source>
</evidence>
<keyword evidence="4 6" id="KW-0067">ATP-binding</keyword>
<reference evidence="6 7" key="1">
    <citation type="submission" date="2018-05" db="EMBL/GenBank/DDBJ databases">
        <title>Acuticoccus sediminis sp. nov., isolated from deep-sea sediment of Indian Ocean.</title>
        <authorList>
            <person name="Liu X."/>
            <person name="Lai Q."/>
            <person name="Du Y."/>
            <person name="Sun F."/>
            <person name="Zhang X."/>
            <person name="Wang S."/>
            <person name="Shao Z."/>
        </authorList>
    </citation>
    <scope>NUCLEOTIDE SEQUENCE [LARGE SCALE GENOMIC DNA]</scope>
    <source>
        <strain evidence="6 7">PTG4-2</strain>
    </source>
</reference>
<dbReference type="OrthoDB" id="9806149at2"/>
<evidence type="ECO:0000256" key="3">
    <source>
        <dbReference type="ARBA" id="ARBA00022741"/>
    </source>
</evidence>
<dbReference type="CDD" id="cd03219">
    <property type="entry name" value="ABC_Mj1267_LivG_branched"/>
    <property type="match status" value="1"/>
</dbReference>
<evidence type="ECO:0000256" key="2">
    <source>
        <dbReference type="ARBA" id="ARBA00022448"/>
    </source>
</evidence>
<dbReference type="GO" id="GO:0005524">
    <property type="term" value="F:ATP binding"/>
    <property type="evidence" value="ECO:0007669"/>
    <property type="project" value="UniProtKB-KW"/>
</dbReference>
<dbReference type="PROSITE" id="PS50893">
    <property type="entry name" value="ABC_TRANSPORTER_2"/>
    <property type="match status" value="1"/>
</dbReference>
<dbReference type="Pfam" id="PF00005">
    <property type="entry name" value="ABC_tran"/>
    <property type="match status" value="1"/>
</dbReference>
<dbReference type="Proteomes" id="UP000249590">
    <property type="component" value="Unassembled WGS sequence"/>
</dbReference>
<dbReference type="InterPro" id="IPR027417">
    <property type="entry name" value="P-loop_NTPase"/>
</dbReference>
<protein>
    <submittedName>
        <fullName evidence="6">ABC transporter ATP-binding protein</fullName>
    </submittedName>
</protein>
<evidence type="ECO:0000256" key="4">
    <source>
        <dbReference type="ARBA" id="ARBA00022840"/>
    </source>
</evidence>
<sequence length="257" mass="27213">MSQPFLNLDRVTKRFGGLKAVGGDDGLSLSVTEGHLLGLIGPNGAGKSTTFNLISGVLKPDSGTIRLAGAPLPATKPDRIAAMGIARAFQQPRAFPSLSVRENVMIAPDNPGEHIWAALTGRWRETDRGLADEAAALLSVVGLADRVDAPVSTLSGGELRMLEVARQLMRHPRLLLLDEPTAGVDPKLQKRLGALLGELKQGGTTIIIVEHNLHFLLGIADHVAVLVRGELLAEGPPDAIRRDERVIAAYLGANHAA</sequence>
<dbReference type="PANTHER" id="PTHR45772">
    <property type="entry name" value="CONSERVED COMPONENT OF ABC TRANSPORTER FOR NATURAL AMINO ACIDS-RELATED"/>
    <property type="match status" value="1"/>
</dbReference>
<keyword evidence="2" id="KW-0813">Transport</keyword>
<dbReference type="SUPFAM" id="SSF52540">
    <property type="entry name" value="P-loop containing nucleoside triphosphate hydrolases"/>
    <property type="match status" value="1"/>
</dbReference>
<keyword evidence="3" id="KW-0547">Nucleotide-binding</keyword>
<evidence type="ECO:0000259" key="5">
    <source>
        <dbReference type="PROSITE" id="PS50893"/>
    </source>
</evidence>
<dbReference type="PANTHER" id="PTHR45772:SF9">
    <property type="entry name" value="CONSERVED COMPONENT OF ABC TRANSPORTER FOR NATURAL AMINO ACIDS"/>
    <property type="match status" value="1"/>
</dbReference>
<dbReference type="AlphaFoldDB" id="A0A8B2P0B0"/>
<keyword evidence="7" id="KW-1185">Reference proteome</keyword>
<dbReference type="InterPro" id="IPR017871">
    <property type="entry name" value="ABC_transporter-like_CS"/>
</dbReference>
<evidence type="ECO:0000313" key="7">
    <source>
        <dbReference type="Proteomes" id="UP000249590"/>
    </source>
</evidence>
<dbReference type="GO" id="GO:0005886">
    <property type="term" value="C:plasma membrane"/>
    <property type="evidence" value="ECO:0007669"/>
    <property type="project" value="TreeGrafter"/>
</dbReference>
<dbReference type="InterPro" id="IPR003439">
    <property type="entry name" value="ABC_transporter-like_ATP-bd"/>
</dbReference>
<dbReference type="InterPro" id="IPR051120">
    <property type="entry name" value="ABC_AA/LPS_Transport"/>
</dbReference>
<dbReference type="RefSeq" id="WP_111344747.1">
    <property type="nucleotide sequence ID" value="NZ_JAIWKD010000002.1"/>
</dbReference>
<gene>
    <name evidence="6" type="ORF">DLJ53_09805</name>
</gene>
<dbReference type="Gene3D" id="3.40.50.300">
    <property type="entry name" value="P-loop containing nucleotide triphosphate hydrolases"/>
    <property type="match status" value="1"/>
</dbReference>
<dbReference type="Pfam" id="PF12399">
    <property type="entry name" value="BCA_ABC_TP_C"/>
    <property type="match status" value="1"/>
</dbReference>
<dbReference type="InterPro" id="IPR003593">
    <property type="entry name" value="AAA+_ATPase"/>
</dbReference>
<evidence type="ECO:0000313" key="6">
    <source>
        <dbReference type="EMBL" id="RAI01697.1"/>
    </source>
</evidence>
<proteinExistence type="inferred from homology"/>
<dbReference type="PROSITE" id="PS00211">
    <property type="entry name" value="ABC_TRANSPORTER_1"/>
    <property type="match status" value="1"/>
</dbReference>
<accession>A0A8B2P0B0</accession>
<dbReference type="SMART" id="SM00382">
    <property type="entry name" value="AAA"/>
    <property type="match status" value="1"/>
</dbReference>
<comment type="similarity">
    <text evidence="1">Belongs to the ABC transporter superfamily.</text>
</comment>
<dbReference type="EMBL" id="QHHQ01000002">
    <property type="protein sequence ID" value="RAI01697.1"/>
    <property type="molecule type" value="Genomic_DNA"/>
</dbReference>
<dbReference type="InterPro" id="IPR032823">
    <property type="entry name" value="BCA_ABC_TP_C"/>
</dbReference>
<organism evidence="6 7">
    <name type="scientific">Acuticoccus sediminis</name>
    <dbReference type="NCBI Taxonomy" id="2184697"/>
    <lineage>
        <taxon>Bacteria</taxon>
        <taxon>Pseudomonadati</taxon>
        <taxon>Pseudomonadota</taxon>
        <taxon>Alphaproteobacteria</taxon>
        <taxon>Hyphomicrobiales</taxon>
        <taxon>Amorphaceae</taxon>
        <taxon>Acuticoccus</taxon>
    </lineage>
</organism>
<dbReference type="GO" id="GO:0016887">
    <property type="term" value="F:ATP hydrolysis activity"/>
    <property type="evidence" value="ECO:0007669"/>
    <property type="project" value="InterPro"/>
</dbReference>
<comment type="caution">
    <text evidence="6">The sequence shown here is derived from an EMBL/GenBank/DDBJ whole genome shotgun (WGS) entry which is preliminary data.</text>
</comment>
<feature type="domain" description="ABC transporter" evidence="5">
    <location>
        <begin position="6"/>
        <end position="253"/>
    </location>
</feature>
<name>A0A8B2P0B0_9HYPH</name>